<sequence length="454" mass="51329">MMFIHLSLLYTLFLLLANRFRFKNTQLDLNKWTEQETDISWNALLRNINPPGAIRGFVAASPSTYYPDYFYTWTRDAALVMRVVVENYNEEVKRLLHDYVAAEIYHQVTPTRCNCLGEPKFNADGSGYDGSWGRPQNDGPASRAITMMLLAKKSPEHYVKKTLVTPIYRDLDYTVDVWSTPCFDLFEESEGLHSYTLLVMRRALVDGALFASQQGDSGRAATYAQVSEKIYARLEDFWERDHISVTQEHTGGLYKPSGLDVSVLLGVNQAGLPPFTPGSDKVLATAHALEQAFETLYHINKAHPDQLGTAIGRYPEDTYNGYESGREGNPWFLATAGMAELYYRAALEWESDQSNVIVNDINSGFFGRLLAQEPEKIMGTTFQYGTPEFNMLINKMADAADRFMATIQYHQRINGSLSEQFNRYTGFEEGARDLTWSYASFITATKARGGHPAQ</sequence>
<dbReference type="InterPro" id="IPR008928">
    <property type="entry name" value="6-hairpin_glycosidase_sf"/>
</dbReference>
<evidence type="ECO:0000256" key="2">
    <source>
        <dbReference type="ARBA" id="ARBA00006188"/>
    </source>
</evidence>
<proteinExistence type="inferred from homology"/>
<dbReference type="EC" id="3.2.1.3" evidence="3"/>
<dbReference type="PANTHER" id="PTHR31616">
    <property type="entry name" value="TREHALASE"/>
    <property type="match status" value="1"/>
</dbReference>
<feature type="domain" description="GH15-like" evidence="9">
    <location>
        <begin position="39"/>
        <end position="445"/>
    </location>
</feature>
<reference evidence="10" key="1">
    <citation type="journal article" date="2022" name="IScience">
        <title>Evolution of zygomycete secretomes and the origins of terrestrial fungal ecologies.</title>
        <authorList>
            <person name="Chang Y."/>
            <person name="Wang Y."/>
            <person name="Mondo S."/>
            <person name="Ahrendt S."/>
            <person name="Andreopoulos W."/>
            <person name="Barry K."/>
            <person name="Beard J."/>
            <person name="Benny G.L."/>
            <person name="Blankenship S."/>
            <person name="Bonito G."/>
            <person name="Cuomo C."/>
            <person name="Desiro A."/>
            <person name="Gervers K.A."/>
            <person name="Hundley H."/>
            <person name="Kuo A."/>
            <person name="LaButti K."/>
            <person name="Lang B.F."/>
            <person name="Lipzen A."/>
            <person name="O'Donnell K."/>
            <person name="Pangilinan J."/>
            <person name="Reynolds N."/>
            <person name="Sandor L."/>
            <person name="Smith M.E."/>
            <person name="Tsang A."/>
            <person name="Grigoriev I.V."/>
            <person name="Stajich J.E."/>
            <person name="Spatafora J.W."/>
        </authorList>
    </citation>
    <scope>NUCLEOTIDE SEQUENCE</scope>
    <source>
        <strain evidence="10">RSA 2281</strain>
    </source>
</reference>
<accession>A0AAD5PHW7</accession>
<keyword evidence="5" id="KW-0119">Carbohydrate metabolism</keyword>
<comment type="caution">
    <text evidence="10">The sequence shown here is derived from an EMBL/GenBank/DDBJ whole genome shotgun (WGS) entry which is preliminary data.</text>
</comment>
<evidence type="ECO:0000256" key="4">
    <source>
        <dbReference type="ARBA" id="ARBA00022801"/>
    </source>
</evidence>
<protein>
    <recommendedName>
        <fullName evidence="3">glucan 1,4-alpha-glucosidase</fullName>
        <ecNumber evidence="3">3.2.1.3</ecNumber>
    </recommendedName>
</protein>
<keyword evidence="8" id="KW-0732">Signal</keyword>
<dbReference type="EMBL" id="JAIXMP010000008">
    <property type="protein sequence ID" value="KAI9269089.1"/>
    <property type="molecule type" value="Genomic_DNA"/>
</dbReference>
<gene>
    <name evidence="10" type="ORF">BDA99DRAFT_546258</name>
</gene>
<comment type="catalytic activity">
    <reaction evidence="1">
        <text>Hydrolysis of terminal (1-&gt;4)-linked alpha-D-glucose residues successively from non-reducing ends of the chains with release of beta-D-glucose.</text>
        <dbReference type="EC" id="3.2.1.3"/>
    </reaction>
</comment>
<name>A0AAD5PHW7_9FUNG</name>
<keyword evidence="11" id="KW-1185">Reference proteome</keyword>
<feature type="signal peptide" evidence="8">
    <location>
        <begin position="1"/>
        <end position="17"/>
    </location>
</feature>
<evidence type="ECO:0000256" key="1">
    <source>
        <dbReference type="ARBA" id="ARBA00001863"/>
    </source>
</evidence>
<keyword evidence="4" id="KW-0378">Hydrolase</keyword>
<evidence type="ECO:0000313" key="11">
    <source>
        <dbReference type="Proteomes" id="UP001209540"/>
    </source>
</evidence>
<evidence type="ECO:0000256" key="8">
    <source>
        <dbReference type="SAM" id="SignalP"/>
    </source>
</evidence>
<dbReference type="GO" id="GO:0004339">
    <property type="term" value="F:glucan 1,4-alpha-glucosidase activity"/>
    <property type="evidence" value="ECO:0007669"/>
    <property type="project" value="UniProtKB-EC"/>
</dbReference>
<evidence type="ECO:0000259" key="9">
    <source>
        <dbReference type="Pfam" id="PF00723"/>
    </source>
</evidence>
<evidence type="ECO:0000256" key="3">
    <source>
        <dbReference type="ARBA" id="ARBA00012593"/>
    </source>
</evidence>
<dbReference type="InterPro" id="IPR012341">
    <property type="entry name" value="6hp_glycosidase-like_sf"/>
</dbReference>
<dbReference type="AlphaFoldDB" id="A0AAD5PHW7"/>
<keyword evidence="6 10" id="KW-0326">Glycosidase</keyword>
<dbReference type="InterPro" id="IPR000165">
    <property type="entry name" value="Glucoamylase"/>
</dbReference>
<organism evidence="10 11">
    <name type="scientific">Phascolomyces articulosus</name>
    <dbReference type="NCBI Taxonomy" id="60185"/>
    <lineage>
        <taxon>Eukaryota</taxon>
        <taxon>Fungi</taxon>
        <taxon>Fungi incertae sedis</taxon>
        <taxon>Mucoromycota</taxon>
        <taxon>Mucoromycotina</taxon>
        <taxon>Mucoromycetes</taxon>
        <taxon>Mucorales</taxon>
        <taxon>Lichtheimiaceae</taxon>
        <taxon>Phascolomyces</taxon>
    </lineage>
</organism>
<keyword evidence="7" id="KW-0624">Polysaccharide degradation</keyword>
<comment type="similarity">
    <text evidence="2">Belongs to the glycosyl hydrolase 15 family.</text>
</comment>
<evidence type="ECO:0000313" key="10">
    <source>
        <dbReference type="EMBL" id="KAI9269089.1"/>
    </source>
</evidence>
<reference evidence="10" key="2">
    <citation type="submission" date="2023-02" db="EMBL/GenBank/DDBJ databases">
        <authorList>
            <consortium name="DOE Joint Genome Institute"/>
            <person name="Mondo S.J."/>
            <person name="Chang Y."/>
            <person name="Wang Y."/>
            <person name="Ahrendt S."/>
            <person name="Andreopoulos W."/>
            <person name="Barry K."/>
            <person name="Beard J."/>
            <person name="Benny G.L."/>
            <person name="Blankenship S."/>
            <person name="Bonito G."/>
            <person name="Cuomo C."/>
            <person name="Desiro A."/>
            <person name="Gervers K.A."/>
            <person name="Hundley H."/>
            <person name="Kuo A."/>
            <person name="LaButti K."/>
            <person name="Lang B.F."/>
            <person name="Lipzen A."/>
            <person name="O'Donnell K."/>
            <person name="Pangilinan J."/>
            <person name="Reynolds N."/>
            <person name="Sandor L."/>
            <person name="Smith M.W."/>
            <person name="Tsang A."/>
            <person name="Grigoriev I.V."/>
            <person name="Stajich J.E."/>
            <person name="Spatafora J.W."/>
        </authorList>
    </citation>
    <scope>NUCLEOTIDE SEQUENCE</scope>
    <source>
        <strain evidence="10">RSA 2281</strain>
    </source>
</reference>
<feature type="chain" id="PRO_5042163821" description="glucan 1,4-alpha-glucosidase" evidence="8">
    <location>
        <begin position="18"/>
        <end position="454"/>
    </location>
</feature>
<dbReference type="GO" id="GO:0000324">
    <property type="term" value="C:fungal-type vacuole"/>
    <property type="evidence" value="ECO:0007669"/>
    <property type="project" value="TreeGrafter"/>
</dbReference>
<dbReference type="InterPro" id="IPR011613">
    <property type="entry name" value="GH15-like"/>
</dbReference>
<dbReference type="GO" id="GO:0000272">
    <property type="term" value="P:polysaccharide catabolic process"/>
    <property type="evidence" value="ECO:0007669"/>
    <property type="project" value="UniProtKB-KW"/>
</dbReference>
<dbReference type="PRINTS" id="PR00736">
    <property type="entry name" value="GLHYDRLASE15"/>
</dbReference>
<evidence type="ECO:0000256" key="7">
    <source>
        <dbReference type="ARBA" id="ARBA00023326"/>
    </source>
</evidence>
<evidence type="ECO:0000256" key="6">
    <source>
        <dbReference type="ARBA" id="ARBA00023295"/>
    </source>
</evidence>
<evidence type="ECO:0000256" key="5">
    <source>
        <dbReference type="ARBA" id="ARBA00023277"/>
    </source>
</evidence>
<dbReference type="SUPFAM" id="SSF48208">
    <property type="entry name" value="Six-hairpin glycosidases"/>
    <property type="match status" value="1"/>
</dbReference>
<dbReference type="Gene3D" id="1.50.10.10">
    <property type="match status" value="1"/>
</dbReference>
<dbReference type="Pfam" id="PF00723">
    <property type="entry name" value="Glyco_hydro_15"/>
    <property type="match status" value="1"/>
</dbReference>
<dbReference type="Proteomes" id="UP001209540">
    <property type="component" value="Unassembled WGS sequence"/>
</dbReference>
<dbReference type="PANTHER" id="PTHR31616:SF9">
    <property type="entry name" value="GLUCOAMYLASE, INTRACELLULAR SPORULATION-SPECIFIC"/>
    <property type="match status" value="1"/>
</dbReference>